<proteinExistence type="predicted"/>
<dbReference type="RefSeq" id="WP_069194606.1">
    <property type="nucleotide sequence ID" value="NZ_RLII01000001.1"/>
</dbReference>
<dbReference type="Proteomes" id="UP000289166">
    <property type="component" value="Unassembled WGS sequence"/>
</dbReference>
<organism evidence="1 2">
    <name type="scientific">Acetivibrio mesophilus</name>
    <dbReference type="NCBI Taxonomy" id="2487273"/>
    <lineage>
        <taxon>Bacteria</taxon>
        <taxon>Bacillati</taxon>
        <taxon>Bacillota</taxon>
        <taxon>Clostridia</taxon>
        <taxon>Eubacteriales</taxon>
        <taxon>Oscillospiraceae</taxon>
        <taxon>Acetivibrio</taxon>
    </lineage>
</organism>
<accession>A0A4Q0I9B8</accession>
<dbReference type="SUPFAM" id="SSF50475">
    <property type="entry name" value="FMN-binding split barrel"/>
    <property type="match status" value="1"/>
</dbReference>
<comment type="caution">
    <text evidence="1">The sequence shown here is derived from an EMBL/GenBank/DDBJ whole genome shotgun (WGS) entry which is preliminary data.</text>
</comment>
<name>A0A4Q0I9B8_9FIRM</name>
<reference evidence="2" key="1">
    <citation type="submission" date="2018-11" db="EMBL/GenBank/DDBJ databases">
        <title>Genome sequencing of a novel mesophilic and cellulolytic organism within the genus Hungateiclostridium.</title>
        <authorList>
            <person name="Rettenmaier R."/>
            <person name="Liebl W."/>
            <person name="Zverlov V."/>
        </authorList>
    </citation>
    <scope>NUCLEOTIDE SEQUENCE [LARGE SCALE GENOMIC DNA]</scope>
    <source>
        <strain evidence="2">N2K1</strain>
    </source>
</reference>
<protein>
    <submittedName>
        <fullName evidence="1">Pyridoxamine 5'-phosphate oxidase family protein</fullName>
    </submittedName>
</protein>
<evidence type="ECO:0000313" key="2">
    <source>
        <dbReference type="Proteomes" id="UP000289166"/>
    </source>
</evidence>
<keyword evidence="2" id="KW-1185">Reference proteome</keyword>
<evidence type="ECO:0000313" key="1">
    <source>
        <dbReference type="EMBL" id="RXE60647.1"/>
    </source>
</evidence>
<dbReference type="Gene3D" id="2.30.110.10">
    <property type="entry name" value="Electron Transport, Fmn-binding Protein, Chain A"/>
    <property type="match status" value="1"/>
</dbReference>
<dbReference type="AlphaFoldDB" id="A0A4Q0I9B8"/>
<dbReference type="OrthoDB" id="9790003at2"/>
<dbReference type="InterPro" id="IPR012349">
    <property type="entry name" value="Split_barrel_FMN-bd"/>
</dbReference>
<gene>
    <name evidence="1" type="ORF">EFD62_01625</name>
</gene>
<sequence length="163" mass="18608">MSRYEEGLKIIEERCGNGKDNVISLATIAMEPNEDGKPRPYVREVDAFYEDGVFYVTTWAKSTKMQQIAQNQEVAFALCTGWFSGNGIGENLGWVLDPKNAQLRSKLRKAFAEWYDFANNEKDENCIILAIRITRATVIEDHGAVRYNMDFINKVETEEGKIK</sequence>
<dbReference type="EMBL" id="RLII01000001">
    <property type="protein sequence ID" value="RXE60647.1"/>
    <property type="molecule type" value="Genomic_DNA"/>
</dbReference>